<evidence type="ECO:0000313" key="2">
    <source>
        <dbReference type="EMBL" id="KAF7807515.1"/>
    </source>
</evidence>
<sequence>MDSPPLALQFSRSPSPPPPGRSPSRAPADSSQTCGGCVQRRYSIGGYHHNGPPAFAPVIVAALVPAKSLTGQESLVTDGTLMHLASAATVEVVEVEELSATAGEDSEVQQPAEKEFIKIQIKHFLDKQLNGDYWKANKGIEPKEGDNTVKRNCSSGNYIKAKRNIKLKARLRENEKYGLRMEYQYITSLIFCVHSASEGHNSLSGSKKKKKEFRGFEILRDSGPQAL</sequence>
<name>A0A834W319_9FABA</name>
<evidence type="ECO:0000313" key="3">
    <source>
        <dbReference type="Proteomes" id="UP000634136"/>
    </source>
</evidence>
<dbReference type="Proteomes" id="UP000634136">
    <property type="component" value="Unassembled WGS sequence"/>
</dbReference>
<dbReference type="AlphaFoldDB" id="A0A834W319"/>
<dbReference type="EMBL" id="JAAIUW010000012">
    <property type="protein sequence ID" value="KAF7807515.1"/>
    <property type="molecule type" value="Genomic_DNA"/>
</dbReference>
<gene>
    <name evidence="2" type="ORF">G2W53_039676</name>
</gene>
<feature type="region of interest" description="Disordered" evidence="1">
    <location>
        <begin position="1"/>
        <end position="33"/>
    </location>
</feature>
<protein>
    <submittedName>
        <fullName evidence="2">Zinc finger protein AZF2</fullName>
    </submittedName>
</protein>
<proteinExistence type="predicted"/>
<reference evidence="2" key="1">
    <citation type="submission" date="2020-09" db="EMBL/GenBank/DDBJ databases">
        <title>Genome-Enabled Discovery of Anthraquinone Biosynthesis in Senna tora.</title>
        <authorList>
            <person name="Kang S.-H."/>
            <person name="Pandey R.P."/>
            <person name="Lee C.-M."/>
            <person name="Sim J.-S."/>
            <person name="Jeong J.-T."/>
            <person name="Choi B.-S."/>
            <person name="Jung M."/>
            <person name="Ginzburg D."/>
            <person name="Zhao K."/>
            <person name="Won S.Y."/>
            <person name="Oh T.-J."/>
            <person name="Yu Y."/>
            <person name="Kim N.-H."/>
            <person name="Lee O.R."/>
            <person name="Lee T.-H."/>
            <person name="Bashyal P."/>
            <person name="Kim T.-S."/>
            <person name="Lee W.-H."/>
            <person name="Kawkins C."/>
            <person name="Kim C.-K."/>
            <person name="Kim J.S."/>
            <person name="Ahn B.O."/>
            <person name="Rhee S.Y."/>
            <person name="Sohng J.K."/>
        </authorList>
    </citation>
    <scope>NUCLEOTIDE SEQUENCE</scope>
    <source>
        <tissue evidence="2">Leaf</tissue>
    </source>
</reference>
<evidence type="ECO:0000256" key="1">
    <source>
        <dbReference type="SAM" id="MobiDB-lite"/>
    </source>
</evidence>
<feature type="compositionally biased region" description="Low complexity" evidence="1">
    <location>
        <begin position="22"/>
        <end position="31"/>
    </location>
</feature>
<accession>A0A834W319</accession>
<comment type="caution">
    <text evidence="2">The sequence shown here is derived from an EMBL/GenBank/DDBJ whole genome shotgun (WGS) entry which is preliminary data.</text>
</comment>
<keyword evidence="3" id="KW-1185">Reference proteome</keyword>
<organism evidence="2 3">
    <name type="scientific">Senna tora</name>
    <dbReference type="NCBI Taxonomy" id="362788"/>
    <lineage>
        <taxon>Eukaryota</taxon>
        <taxon>Viridiplantae</taxon>
        <taxon>Streptophyta</taxon>
        <taxon>Embryophyta</taxon>
        <taxon>Tracheophyta</taxon>
        <taxon>Spermatophyta</taxon>
        <taxon>Magnoliopsida</taxon>
        <taxon>eudicotyledons</taxon>
        <taxon>Gunneridae</taxon>
        <taxon>Pentapetalae</taxon>
        <taxon>rosids</taxon>
        <taxon>fabids</taxon>
        <taxon>Fabales</taxon>
        <taxon>Fabaceae</taxon>
        <taxon>Caesalpinioideae</taxon>
        <taxon>Cassia clade</taxon>
        <taxon>Senna</taxon>
    </lineage>
</organism>